<dbReference type="GO" id="GO:0003676">
    <property type="term" value="F:nucleic acid binding"/>
    <property type="evidence" value="ECO:0007669"/>
    <property type="project" value="InterPro"/>
</dbReference>
<dbReference type="Proteomes" id="UP000271889">
    <property type="component" value="Unassembled WGS sequence"/>
</dbReference>
<gene>
    <name evidence="2" type="ORF">CGOC_LOCUS5966</name>
</gene>
<dbReference type="AlphaFoldDB" id="A0A3P6S7I9"/>
<dbReference type="GO" id="GO:0005634">
    <property type="term" value="C:nucleus"/>
    <property type="evidence" value="ECO:0007669"/>
    <property type="project" value="InterPro"/>
</dbReference>
<name>A0A3P6S7I9_CYLGO</name>
<evidence type="ECO:0000259" key="1">
    <source>
        <dbReference type="Pfam" id="PF03178"/>
    </source>
</evidence>
<protein>
    <recommendedName>
        <fullName evidence="1">RSE1/DDB1/CPSF1 C-terminal domain-containing protein</fullName>
    </recommendedName>
</protein>
<evidence type="ECO:0000313" key="3">
    <source>
        <dbReference type="Proteomes" id="UP000271889"/>
    </source>
</evidence>
<evidence type="ECO:0000313" key="2">
    <source>
        <dbReference type="EMBL" id="VDK65033.1"/>
    </source>
</evidence>
<reference evidence="2 3" key="1">
    <citation type="submission" date="2018-11" db="EMBL/GenBank/DDBJ databases">
        <authorList>
            <consortium name="Pathogen Informatics"/>
        </authorList>
    </citation>
    <scope>NUCLEOTIDE SEQUENCE [LARGE SCALE GENOMIC DNA]</scope>
</reference>
<dbReference type="InterPro" id="IPR050358">
    <property type="entry name" value="RSE1/DDB1/CFT1"/>
</dbReference>
<organism evidence="2 3">
    <name type="scientific">Cylicostephanus goldi</name>
    <name type="common">Nematode worm</name>
    <dbReference type="NCBI Taxonomy" id="71465"/>
    <lineage>
        <taxon>Eukaryota</taxon>
        <taxon>Metazoa</taxon>
        <taxon>Ecdysozoa</taxon>
        <taxon>Nematoda</taxon>
        <taxon>Chromadorea</taxon>
        <taxon>Rhabditida</taxon>
        <taxon>Rhabditina</taxon>
        <taxon>Rhabditomorpha</taxon>
        <taxon>Strongyloidea</taxon>
        <taxon>Strongylidae</taxon>
        <taxon>Cylicostephanus</taxon>
    </lineage>
</organism>
<feature type="domain" description="RSE1/DDB1/CPSF1 C-terminal" evidence="1">
    <location>
        <begin position="4"/>
        <end position="235"/>
    </location>
</feature>
<dbReference type="Pfam" id="PF03178">
    <property type="entry name" value="CPSF_A"/>
    <property type="match status" value="1"/>
</dbReference>
<feature type="non-terminal residue" evidence="2">
    <location>
        <position position="1"/>
    </location>
</feature>
<dbReference type="PANTHER" id="PTHR10644">
    <property type="entry name" value="DNA REPAIR/RNA PROCESSING CPSF FAMILY"/>
    <property type="match status" value="1"/>
</dbReference>
<keyword evidence="3" id="KW-1185">Reference proteome</keyword>
<dbReference type="Gene3D" id="2.130.10.10">
    <property type="entry name" value="YVTN repeat-like/Quinoprotein amine dehydrogenase"/>
    <property type="match status" value="1"/>
</dbReference>
<dbReference type="OrthoDB" id="6109at2759"/>
<dbReference type="EMBL" id="UYRV01018708">
    <property type="protein sequence ID" value="VDK65033.1"/>
    <property type="molecule type" value="Genomic_DNA"/>
</dbReference>
<dbReference type="InterPro" id="IPR015943">
    <property type="entry name" value="WD40/YVTN_repeat-like_dom_sf"/>
</dbReference>
<sequence>VLVRGRIILAEIIDVVPEPGKPTSKHKIKILYDKEQKGPVTALASINGLLLSGMAQKIFIWGFRDNDLQGISFLDMHYYVHSLISMRNLAIACDMHDSMSLIRFQEQFKALSVASRDDRVDVPFPMAAQFLVDNNHLAFLMSDEAGNICLFNYMPETQESNGGERLVLRGVLNIGTNVNAWLRVKGRLECFHGHTSLFAVSPLDVKSITQQQTSVWASLDGSLGIVRPVSERQFRCSCCD</sequence>
<dbReference type="InterPro" id="IPR004871">
    <property type="entry name" value="RSE1/DDB1/CPSF1_C"/>
</dbReference>
<proteinExistence type="predicted"/>
<accession>A0A3P6S7I9</accession>